<sequence>MFLTIPVILASCNLPNNPENPEMQQEEVKSQTDFISGKVTEIQPGKDGYTARIKTAEGQEYLATVSHANLTDPTTYRAVTVGETVRVKGDHWEMENQQHITVRELK</sequence>
<gene>
    <name evidence="1" type="ORF">F0P94_17035</name>
</gene>
<accession>A0A5N1IQ94</accession>
<dbReference type="Proteomes" id="UP000326570">
    <property type="component" value="Unassembled WGS sequence"/>
</dbReference>
<name>A0A5N1IQ94_9BACT</name>
<evidence type="ECO:0000313" key="1">
    <source>
        <dbReference type="EMBL" id="KAA9325640.1"/>
    </source>
</evidence>
<protein>
    <recommendedName>
        <fullName evidence="3">DUF5666 domain-containing protein</fullName>
    </recommendedName>
</protein>
<dbReference type="EMBL" id="VTWT01000011">
    <property type="protein sequence ID" value="KAA9325640.1"/>
    <property type="molecule type" value="Genomic_DNA"/>
</dbReference>
<comment type="caution">
    <text evidence="1">The sequence shown here is derived from an EMBL/GenBank/DDBJ whole genome shotgun (WGS) entry which is preliminary data.</text>
</comment>
<organism evidence="1 2">
    <name type="scientific">Adhaeribacter soli</name>
    <dbReference type="NCBI Taxonomy" id="2607655"/>
    <lineage>
        <taxon>Bacteria</taxon>
        <taxon>Pseudomonadati</taxon>
        <taxon>Bacteroidota</taxon>
        <taxon>Cytophagia</taxon>
        <taxon>Cytophagales</taxon>
        <taxon>Hymenobacteraceae</taxon>
        <taxon>Adhaeribacter</taxon>
    </lineage>
</organism>
<proteinExistence type="predicted"/>
<reference evidence="1 2" key="1">
    <citation type="submission" date="2019-09" db="EMBL/GenBank/DDBJ databases">
        <title>Genome sequence of Adhaeribacter sp. M2.</title>
        <authorList>
            <person name="Srinivasan S."/>
        </authorList>
    </citation>
    <scope>NUCLEOTIDE SEQUENCE [LARGE SCALE GENOMIC DNA]</scope>
    <source>
        <strain evidence="1 2">M2</strain>
    </source>
</reference>
<dbReference type="AlphaFoldDB" id="A0A5N1IQ94"/>
<keyword evidence="2" id="KW-1185">Reference proteome</keyword>
<evidence type="ECO:0008006" key="3">
    <source>
        <dbReference type="Google" id="ProtNLM"/>
    </source>
</evidence>
<evidence type="ECO:0000313" key="2">
    <source>
        <dbReference type="Proteomes" id="UP000326570"/>
    </source>
</evidence>